<proteinExistence type="predicted"/>
<protein>
    <submittedName>
        <fullName evidence="2">Uncharacterized protein</fullName>
    </submittedName>
</protein>
<reference evidence="2 3" key="1">
    <citation type="journal article" date="2013" name="Nature">
        <title>Anaerobic oxidation of methane coupled to nitrate reduction in a novel archaeal lineage.</title>
        <authorList>
            <person name="Haroon M.F."/>
            <person name="Hu S."/>
            <person name="Shi Y."/>
            <person name="Imelfort M."/>
            <person name="Keller J."/>
            <person name="Hugenholtz P."/>
            <person name="Yuan Z."/>
            <person name="Tyson G.W."/>
        </authorList>
    </citation>
    <scope>NUCLEOTIDE SEQUENCE [LARGE SCALE GENOMIC DNA]</scope>
    <source>
        <strain evidence="2 3">ANME-2d</strain>
    </source>
</reference>
<dbReference type="Pfam" id="PF24365">
    <property type="entry name" value="DUF7521"/>
    <property type="match status" value="1"/>
</dbReference>
<feature type="transmembrane region" description="Helical" evidence="1">
    <location>
        <begin position="61"/>
        <end position="80"/>
    </location>
</feature>
<evidence type="ECO:0000313" key="3">
    <source>
        <dbReference type="Proteomes" id="UP000027153"/>
    </source>
</evidence>
<dbReference type="InterPro" id="IPR055943">
    <property type="entry name" value="DUF7521"/>
</dbReference>
<dbReference type="EMBL" id="JMIY01000007">
    <property type="protein sequence ID" value="KCZ70819.1"/>
    <property type="molecule type" value="Genomic_DNA"/>
</dbReference>
<evidence type="ECO:0000313" key="2">
    <source>
        <dbReference type="EMBL" id="KCZ70819.1"/>
    </source>
</evidence>
<keyword evidence="1" id="KW-1133">Transmembrane helix</keyword>
<comment type="caution">
    <text evidence="2">The sequence shown here is derived from an EMBL/GenBank/DDBJ whole genome shotgun (WGS) entry which is preliminary data.</text>
</comment>
<name>A0A062V4T1_9EURY</name>
<gene>
    <name evidence="2" type="ORF">ANME2D_02844</name>
</gene>
<feature type="transmembrane region" description="Helical" evidence="1">
    <location>
        <begin position="33"/>
        <end position="55"/>
    </location>
</feature>
<dbReference type="Proteomes" id="UP000027153">
    <property type="component" value="Unassembled WGS sequence"/>
</dbReference>
<keyword evidence="1" id="KW-0812">Transmembrane</keyword>
<dbReference type="RefSeq" id="WP_048092738.1">
    <property type="nucleotide sequence ID" value="NZ_JMIY01000007.1"/>
</dbReference>
<sequence length="83" mass="9445">MHYFIIDIIRFSIGFILLALAMRAFLKTRLPAMLYLTIGFALLTVGHLLADIYFFNSVDMARLFSEVFDILGLMALIIAIKKS</sequence>
<evidence type="ECO:0000256" key="1">
    <source>
        <dbReference type="SAM" id="Phobius"/>
    </source>
</evidence>
<keyword evidence="3" id="KW-1185">Reference proteome</keyword>
<organism evidence="2 3">
    <name type="scientific">Candidatus Methanoperedens nitratireducens</name>
    <dbReference type="NCBI Taxonomy" id="1392998"/>
    <lineage>
        <taxon>Archaea</taxon>
        <taxon>Methanobacteriati</taxon>
        <taxon>Methanobacteriota</taxon>
        <taxon>Stenosarchaea group</taxon>
        <taxon>Methanomicrobia</taxon>
        <taxon>Methanosarcinales</taxon>
        <taxon>ANME-2 cluster</taxon>
        <taxon>Candidatus Methanoperedentaceae</taxon>
        <taxon>Candidatus Methanoperedens</taxon>
    </lineage>
</organism>
<feature type="transmembrane region" description="Helical" evidence="1">
    <location>
        <begin position="6"/>
        <end position="26"/>
    </location>
</feature>
<keyword evidence="1" id="KW-0472">Membrane</keyword>
<accession>A0A062V4T1</accession>
<dbReference type="AlphaFoldDB" id="A0A062V4T1"/>